<comment type="similarity">
    <text evidence="1 6">Belongs to the universal ribosomal protein uS8 family.</text>
</comment>
<dbReference type="InterPro" id="IPR047863">
    <property type="entry name" value="Ribosomal_uS8_CS"/>
</dbReference>
<dbReference type="GO" id="GO:0003735">
    <property type="term" value="F:structural constituent of ribosome"/>
    <property type="evidence" value="ECO:0007669"/>
    <property type="project" value="InterPro"/>
</dbReference>
<dbReference type="Pfam" id="PF00410">
    <property type="entry name" value="Ribosomal_S8"/>
    <property type="match status" value="1"/>
</dbReference>
<dbReference type="Gene3D" id="3.30.1370.30">
    <property type="match status" value="1"/>
</dbReference>
<dbReference type="Gene3D" id="3.30.1490.10">
    <property type="match status" value="1"/>
</dbReference>
<keyword evidence="2 6" id="KW-0689">Ribosomal protein</keyword>
<evidence type="ECO:0000256" key="5">
    <source>
        <dbReference type="ARBA" id="ARBA00035525"/>
    </source>
</evidence>
<evidence type="ECO:0000256" key="4">
    <source>
        <dbReference type="ARBA" id="ARBA00035258"/>
    </source>
</evidence>
<evidence type="ECO:0000256" key="3">
    <source>
        <dbReference type="ARBA" id="ARBA00023274"/>
    </source>
</evidence>
<dbReference type="InterPro" id="IPR035987">
    <property type="entry name" value="Ribosomal_uS8_sf"/>
</dbReference>
<reference evidence="7 8" key="1">
    <citation type="submission" date="2017-09" db="EMBL/GenBank/DDBJ databases">
        <title>Depth-based differentiation of microbial function through sediment-hosted aquifers and enrichment of novel symbionts in the deep terrestrial subsurface.</title>
        <authorList>
            <person name="Probst A.J."/>
            <person name="Ladd B."/>
            <person name="Jarett J.K."/>
            <person name="Geller-Mcgrath D.E."/>
            <person name="Sieber C.M."/>
            <person name="Emerson J.B."/>
            <person name="Anantharaman K."/>
            <person name="Thomas B.C."/>
            <person name="Malmstrom R."/>
            <person name="Stieglmeier M."/>
            <person name="Klingl A."/>
            <person name="Woyke T."/>
            <person name="Ryan C.M."/>
            <person name="Banfield J.F."/>
        </authorList>
    </citation>
    <scope>NUCLEOTIDE SEQUENCE [LARGE SCALE GENOMIC DNA]</scope>
    <source>
        <strain evidence="7">CG23_combo_of_CG06-09_8_20_14_all_35_49</strain>
    </source>
</reference>
<dbReference type="Proteomes" id="UP000231025">
    <property type="component" value="Unassembled WGS sequence"/>
</dbReference>
<protein>
    <recommendedName>
        <fullName evidence="4">Small ribosomal subunit protein uS8</fullName>
    </recommendedName>
    <alternativeName>
        <fullName evidence="5">30S ribosomal protein S8</fullName>
    </alternativeName>
</protein>
<dbReference type="GO" id="GO:0005840">
    <property type="term" value="C:ribosome"/>
    <property type="evidence" value="ECO:0007669"/>
    <property type="project" value="UniProtKB-KW"/>
</dbReference>
<gene>
    <name evidence="7" type="primary">rpsH</name>
    <name evidence="7" type="ORF">COX47_01055</name>
</gene>
<evidence type="ECO:0000256" key="2">
    <source>
        <dbReference type="ARBA" id="ARBA00022980"/>
    </source>
</evidence>
<sequence length="128" mass="14424">MENSVINLIIVIKNGYLARKETVVVSFSCFKEAIAKKLVDLKFIKNYKIDCNKIKKIIINLSYEKGEPVFSDVKIYSTPGRRDYVSYRDLKPVLSGYGHSILSTSLGILTGKEAKSKKVGGELLFSIW</sequence>
<dbReference type="GO" id="GO:0006412">
    <property type="term" value="P:translation"/>
    <property type="evidence" value="ECO:0007669"/>
    <property type="project" value="InterPro"/>
</dbReference>
<accession>A0A2G9Y7G6</accession>
<dbReference type="GO" id="GO:0005737">
    <property type="term" value="C:cytoplasm"/>
    <property type="evidence" value="ECO:0007669"/>
    <property type="project" value="UniProtKB-ARBA"/>
</dbReference>
<proteinExistence type="inferred from homology"/>
<evidence type="ECO:0000256" key="6">
    <source>
        <dbReference type="RuleBase" id="RU003660"/>
    </source>
</evidence>
<evidence type="ECO:0000313" key="8">
    <source>
        <dbReference type="Proteomes" id="UP000231025"/>
    </source>
</evidence>
<dbReference type="InterPro" id="IPR000630">
    <property type="entry name" value="Ribosomal_uS8"/>
</dbReference>
<dbReference type="EMBL" id="PCRE01000015">
    <property type="protein sequence ID" value="PIP15188.1"/>
    <property type="molecule type" value="Genomic_DNA"/>
</dbReference>
<dbReference type="FunFam" id="3.30.1490.10:FF:000001">
    <property type="entry name" value="30S ribosomal protein S8"/>
    <property type="match status" value="1"/>
</dbReference>
<dbReference type="PROSITE" id="PS00053">
    <property type="entry name" value="RIBOSOMAL_S8"/>
    <property type="match status" value="1"/>
</dbReference>
<comment type="caution">
    <text evidence="7">The sequence shown here is derived from an EMBL/GenBank/DDBJ whole genome shotgun (WGS) entry which is preliminary data.</text>
</comment>
<evidence type="ECO:0000313" key="7">
    <source>
        <dbReference type="EMBL" id="PIP15188.1"/>
    </source>
</evidence>
<organism evidence="7 8">
    <name type="scientific">Candidatus Roizmanbacteria bacterium CG23_combo_of_CG06-09_8_20_14_all_35_49</name>
    <dbReference type="NCBI Taxonomy" id="1974863"/>
    <lineage>
        <taxon>Bacteria</taxon>
        <taxon>Candidatus Roizmaniibacteriota</taxon>
    </lineage>
</organism>
<dbReference type="AlphaFoldDB" id="A0A2G9Y7G6"/>
<dbReference type="GO" id="GO:1990904">
    <property type="term" value="C:ribonucleoprotein complex"/>
    <property type="evidence" value="ECO:0007669"/>
    <property type="project" value="UniProtKB-KW"/>
</dbReference>
<keyword evidence="3 6" id="KW-0687">Ribonucleoprotein</keyword>
<dbReference type="SUPFAM" id="SSF56047">
    <property type="entry name" value="Ribosomal protein S8"/>
    <property type="match status" value="1"/>
</dbReference>
<name>A0A2G9Y7G6_9BACT</name>
<evidence type="ECO:0000256" key="1">
    <source>
        <dbReference type="ARBA" id="ARBA00006471"/>
    </source>
</evidence>